<feature type="binding site" evidence="7">
    <location>
        <begin position="461"/>
        <end position="462"/>
    </location>
    <ligand>
        <name>ATP</name>
        <dbReference type="ChEBI" id="CHEBI:30616"/>
    </ligand>
</feature>
<evidence type="ECO:0000313" key="11">
    <source>
        <dbReference type="EMBL" id="CAE8611938.1"/>
    </source>
</evidence>
<feature type="active site" description="Proton acceptor" evidence="6">
    <location>
        <position position="457"/>
    </location>
</feature>
<accession>A0A813FMU9</accession>
<keyword evidence="4" id="KW-0418">Kinase</keyword>
<feature type="binding site" evidence="7">
    <location>
        <position position="486"/>
    </location>
    <ligand>
        <name>ATP</name>
        <dbReference type="ChEBI" id="CHEBI:30616"/>
    </ligand>
</feature>
<dbReference type="PANTHER" id="PTHR24350">
    <property type="entry name" value="SERINE/THREONINE-PROTEIN KINASE IAL-RELATED"/>
    <property type="match status" value="1"/>
</dbReference>
<reference evidence="11" key="1">
    <citation type="submission" date="2021-02" db="EMBL/GenBank/DDBJ databases">
        <authorList>
            <person name="Dougan E. K."/>
            <person name="Rhodes N."/>
            <person name="Thang M."/>
            <person name="Chan C."/>
        </authorList>
    </citation>
    <scope>NUCLEOTIDE SEQUENCE</scope>
</reference>
<sequence>MQDQSVARWHAMSWLLTESGSVTQLLQFMNDFNLSFQSLAPGLKDAFQHGNTGGVKAAIKDLCHQIQDFIDNGAFQIQVNMENLKRNLANDQQNFKILNQQLTNQLDPKVEELEAKEAASAAAIALIFSNIVNASTSNLVSWLECEAVLALSIFVYVSEPACVTGKMAQMGCSNVGAKQLVKVTTSRVSKAGEKWAVGLKEDSEKNGNDATAAIEARQKKMIEFGSMNADIAVLKVLINNVNGMFNALCQVSSSVQAFRASMQGQLDLFRVIQANLLSKSHGEAGLQKLDAALMEWNDTGLATSLMQESYGASFQSPGNLIVSSHGLKEVVFPQTPWEPACAEAIAPIFKGLNSGNQYAVKIVNTKAIELRENTLTNLRREINIMRELHHPRIVNLQVAFWEGSLCFIVMDFARGGDLYSKLERGQGLGSELASRHVAFQLLEGIGYMHSHKVIHRDLKPENVLVTRTFLSGPEPEHEMYDVKIGDFGLSKVLKRVGESDMGMTACGTLDYLAPEVFTGQYDERIDLWSFGVLLYMMLCGAFPFEIESWSDFKGLAAKRVNPLGAWQLVSPEAQDLAQGLLTVDPAERLGIDACFRHPWLSEELSEAAMVAEASSPDFASGSPENAGDASPERQRSMALRKLALSTVTHANISLMARSQRRGVVKQISGCVGDAVDNVEMFLHDGSVRSYGGKGGVQRQSWHLHHNECILAVAQETRDAYVGNSLVFYTSESQIISLQGREARNKSRLVAPYGSQITGLQFEGNRLTGIYLELVHSDGRPSAVEEISGSVGSAVDNIAFKFRDGSIRRYGKEGGVRTVPKTLGPDEYIILVEQGRRETFLGNSLAFFTSLGNIIELKGLEACRSQRFVAPAGCQICGLKLEGSLLVGIDTCPMVPSGNGE</sequence>
<evidence type="ECO:0000256" key="6">
    <source>
        <dbReference type="PIRSR" id="PIRSR630616-1"/>
    </source>
</evidence>
<dbReference type="OrthoDB" id="410920at2759"/>
<name>A0A813FMU9_POLGL</name>
<dbReference type="InterPro" id="IPR036404">
    <property type="entry name" value="Jacalin-like_lectin_dom_sf"/>
</dbReference>
<evidence type="ECO:0000256" key="3">
    <source>
        <dbReference type="ARBA" id="ARBA00022741"/>
    </source>
</evidence>
<evidence type="ECO:0000256" key="7">
    <source>
        <dbReference type="PIRSR" id="PIRSR630616-2"/>
    </source>
</evidence>
<dbReference type="Gene3D" id="1.10.510.10">
    <property type="entry name" value="Transferase(Phosphotransferase) domain 1"/>
    <property type="match status" value="1"/>
</dbReference>
<feature type="cross-link" description="Glycyl lysine isopeptide (Lys-Gly) (interchain with G-Cter in SUMO2)" evidence="8">
    <location>
        <position position="459"/>
    </location>
</feature>
<dbReference type="EMBL" id="CAJNNV010025060">
    <property type="protein sequence ID" value="CAE8611938.1"/>
    <property type="molecule type" value="Genomic_DNA"/>
</dbReference>
<evidence type="ECO:0000256" key="5">
    <source>
        <dbReference type="ARBA" id="ARBA00022840"/>
    </source>
</evidence>
<dbReference type="InterPro" id="IPR030616">
    <property type="entry name" value="Aur-like"/>
</dbReference>
<evidence type="ECO:0000256" key="1">
    <source>
        <dbReference type="ARBA" id="ARBA00022527"/>
    </source>
</evidence>
<dbReference type="Gene3D" id="1.20.1170.10">
    <property type="match status" value="1"/>
</dbReference>
<dbReference type="SUPFAM" id="SSF51101">
    <property type="entry name" value="Mannose-binding lectins"/>
    <property type="match status" value="1"/>
</dbReference>
<dbReference type="Pfam" id="PF00069">
    <property type="entry name" value="Pkinase"/>
    <property type="match status" value="1"/>
</dbReference>
<dbReference type="Pfam" id="PF05791">
    <property type="entry name" value="Bacillus_HBL"/>
    <property type="match status" value="1"/>
</dbReference>
<keyword evidence="9" id="KW-0175">Coiled coil</keyword>
<dbReference type="AlphaFoldDB" id="A0A813FMU9"/>
<dbReference type="PROSITE" id="PS50011">
    <property type="entry name" value="PROTEIN_KINASE_DOM"/>
    <property type="match status" value="1"/>
</dbReference>
<dbReference type="SUPFAM" id="SSF56112">
    <property type="entry name" value="Protein kinase-like (PK-like)"/>
    <property type="match status" value="1"/>
</dbReference>
<dbReference type="InterPro" id="IPR000719">
    <property type="entry name" value="Prot_kinase_dom"/>
</dbReference>
<keyword evidence="1" id="KW-0723">Serine/threonine-protein kinase</keyword>
<evidence type="ECO:0000256" key="4">
    <source>
        <dbReference type="ARBA" id="ARBA00022777"/>
    </source>
</evidence>
<dbReference type="GO" id="GO:0005524">
    <property type="term" value="F:ATP binding"/>
    <property type="evidence" value="ECO:0007669"/>
    <property type="project" value="UniProtKB-KW"/>
</dbReference>
<dbReference type="GO" id="GO:0016020">
    <property type="term" value="C:membrane"/>
    <property type="evidence" value="ECO:0007669"/>
    <property type="project" value="InterPro"/>
</dbReference>
<dbReference type="GO" id="GO:0004674">
    <property type="term" value="F:protein serine/threonine kinase activity"/>
    <property type="evidence" value="ECO:0007669"/>
    <property type="project" value="UniProtKB-KW"/>
</dbReference>
<feature type="domain" description="Protein kinase" evidence="10">
    <location>
        <begin position="299"/>
        <end position="600"/>
    </location>
</feature>
<dbReference type="InterPro" id="IPR008271">
    <property type="entry name" value="Ser/Thr_kinase_AS"/>
</dbReference>
<evidence type="ECO:0000256" key="8">
    <source>
        <dbReference type="PIRSR" id="PIRSR630616-3"/>
    </source>
</evidence>
<evidence type="ECO:0000256" key="2">
    <source>
        <dbReference type="ARBA" id="ARBA00022679"/>
    </source>
</evidence>
<keyword evidence="12" id="KW-1185">Reference proteome</keyword>
<dbReference type="InterPro" id="IPR008414">
    <property type="entry name" value="HBL"/>
</dbReference>
<keyword evidence="2" id="KW-0808">Transferase</keyword>
<comment type="caution">
    <text evidence="11">The sequence shown here is derived from an EMBL/GenBank/DDBJ whole genome shotgun (WGS) entry which is preliminary data.</text>
</comment>
<feature type="binding site" evidence="7">
    <location>
        <begin position="411"/>
        <end position="413"/>
    </location>
    <ligand>
        <name>ATP</name>
        <dbReference type="ChEBI" id="CHEBI:30616"/>
    </ligand>
</feature>
<dbReference type="SMART" id="SM00220">
    <property type="entry name" value="S_TKc"/>
    <property type="match status" value="1"/>
</dbReference>
<dbReference type="InterPro" id="IPR011009">
    <property type="entry name" value="Kinase-like_dom_sf"/>
</dbReference>
<feature type="binding site" evidence="7">
    <location>
        <position position="361"/>
    </location>
    <ligand>
        <name>ATP</name>
        <dbReference type="ChEBI" id="CHEBI:30616"/>
    </ligand>
</feature>
<feature type="coiled-coil region" evidence="9">
    <location>
        <begin position="74"/>
        <end position="101"/>
    </location>
</feature>
<organism evidence="11 12">
    <name type="scientific">Polarella glacialis</name>
    <name type="common">Dinoflagellate</name>
    <dbReference type="NCBI Taxonomy" id="89957"/>
    <lineage>
        <taxon>Eukaryota</taxon>
        <taxon>Sar</taxon>
        <taxon>Alveolata</taxon>
        <taxon>Dinophyceae</taxon>
        <taxon>Suessiales</taxon>
        <taxon>Suessiaceae</taxon>
        <taxon>Polarella</taxon>
    </lineage>
</organism>
<dbReference type="Proteomes" id="UP000654075">
    <property type="component" value="Unassembled WGS sequence"/>
</dbReference>
<evidence type="ECO:0000256" key="9">
    <source>
        <dbReference type="SAM" id="Coils"/>
    </source>
</evidence>
<keyword evidence="5 7" id="KW-0067">ATP-binding</keyword>
<dbReference type="PROSITE" id="PS00108">
    <property type="entry name" value="PROTEIN_KINASE_ST"/>
    <property type="match status" value="1"/>
</dbReference>
<gene>
    <name evidence="11" type="ORF">PGLA1383_LOCUS29738</name>
</gene>
<evidence type="ECO:0000259" key="10">
    <source>
        <dbReference type="PROSITE" id="PS50011"/>
    </source>
</evidence>
<dbReference type="SUPFAM" id="SSF58100">
    <property type="entry name" value="Bacterial hemolysins"/>
    <property type="match status" value="1"/>
</dbReference>
<protein>
    <recommendedName>
        <fullName evidence="10">Protein kinase domain-containing protein</fullName>
    </recommendedName>
</protein>
<keyword evidence="3 7" id="KW-0547">Nucleotide-binding</keyword>
<evidence type="ECO:0000313" key="12">
    <source>
        <dbReference type="Proteomes" id="UP000654075"/>
    </source>
</evidence>
<proteinExistence type="predicted"/>